<reference evidence="2 3" key="1">
    <citation type="journal article" date="2023" name="Plants (Basel)">
        <title>Bridging the Gap: Combining Genomics and Transcriptomics Approaches to Understand Stylosanthes scabra, an Orphan Legume from the Brazilian Caatinga.</title>
        <authorList>
            <person name="Ferreira-Neto J.R.C."/>
            <person name="da Silva M.D."/>
            <person name="Binneck E."/>
            <person name="de Melo N.F."/>
            <person name="da Silva R.H."/>
            <person name="de Melo A.L.T.M."/>
            <person name="Pandolfi V."/>
            <person name="Bustamante F.O."/>
            <person name="Brasileiro-Vidal A.C."/>
            <person name="Benko-Iseppon A.M."/>
        </authorList>
    </citation>
    <scope>NUCLEOTIDE SEQUENCE [LARGE SCALE GENOMIC DNA]</scope>
    <source>
        <tissue evidence="2">Leaves</tissue>
    </source>
</reference>
<accession>A0ABU6TK39</accession>
<name>A0ABU6TK39_9FABA</name>
<dbReference type="EMBL" id="JASCZI010091062">
    <property type="protein sequence ID" value="MED6148759.1"/>
    <property type="molecule type" value="Genomic_DNA"/>
</dbReference>
<feature type="region of interest" description="Disordered" evidence="1">
    <location>
        <begin position="54"/>
        <end position="104"/>
    </location>
</feature>
<organism evidence="2 3">
    <name type="scientific">Stylosanthes scabra</name>
    <dbReference type="NCBI Taxonomy" id="79078"/>
    <lineage>
        <taxon>Eukaryota</taxon>
        <taxon>Viridiplantae</taxon>
        <taxon>Streptophyta</taxon>
        <taxon>Embryophyta</taxon>
        <taxon>Tracheophyta</taxon>
        <taxon>Spermatophyta</taxon>
        <taxon>Magnoliopsida</taxon>
        <taxon>eudicotyledons</taxon>
        <taxon>Gunneridae</taxon>
        <taxon>Pentapetalae</taxon>
        <taxon>rosids</taxon>
        <taxon>fabids</taxon>
        <taxon>Fabales</taxon>
        <taxon>Fabaceae</taxon>
        <taxon>Papilionoideae</taxon>
        <taxon>50 kb inversion clade</taxon>
        <taxon>dalbergioids sensu lato</taxon>
        <taxon>Dalbergieae</taxon>
        <taxon>Pterocarpus clade</taxon>
        <taxon>Stylosanthes</taxon>
    </lineage>
</organism>
<dbReference type="Proteomes" id="UP001341840">
    <property type="component" value="Unassembled WGS sequence"/>
</dbReference>
<keyword evidence="3" id="KW-1185">Reference proteome</keyword>
<gene>
    <name evidence="2" type="ORF">PIB30_055914</name>
</gene>
<evidence type="ECO:0000313" key="3">
    <source>
        <dbReference type="Proteomes" id="UP001341840"/>
    </source>
</evidence>
<evidence type="ECO:0000256" key="1">
    <source>
        <dbReference type="SAM" id="MobiDB-lite"/>
    </source>
</evidence>
<sequence>MLALNSPRKQCNVSPKPFPLAVNEETHERAAMSHVDDGRGPSWWFFIDRVRNCGHRNGQGPEPPHIPLPPSSSGSSPPPKKSEKLVGSGGGPRPSSNGSSATVGEGWRAEAMMWGKKGKAPKFEIEALLLKDARLGSVRYGRPLRAPRALQLVAA</sequence>
<evidence type="ECO:0000313" key="2">
    <source>
        <dbReference type="EMBL" id="MED6148759.1"/>
    </source>
</evidence>
<protein>
    <submittedName>
        <fullName evidence="2">Uncharacterized protein</fullName>
    </submittedName>
</protein>
<proteinExistence type="predicted"/>
<feature type="compositionally biased region" description="Pro residues" evidence="1">
    <location>
        <begin position="61"/>
        <end position="70"/>
    </location>
</feature>
<comment type="caution">
    <text evidence="2">The sequence shown here is derived from an EMBL/GenBank/DDBJ whole genome shotgun (WGS) entry which is preliminary data.</text>
</comment>